<name>A0AAN6IB50_9EURO</name>
<feature type="compositionally biased region" description="Basic and acidic residues" evidence="1">
    <location>
        <begin position="363"/>
        <end position="378"/>
    </location>
</feature>
<evidence type="ECO:0000313" key="3">
    <source>
        <dbReference type="Proteomes" id="UP001203852"/>
    </source>
</evidence>
<proteinExistence type="predicted"/>
<evidence type="ECO:0000313" key="2">
    <source>
        <dbReference type="EMBL" id="KAI1611347.1"/>
    </source>
</evidence>
<comment type="caution">
    <text evidence="2">The sequence shown here is derived from an EMBL/GenBank/DDBJ whole genome shotgun (WGS) entry which is preliminary data.</text>
</comment>
<evidence type="ECO:0000256" key="1">
    <source>
        <dbReference type="SAM" id="MobiDB-lite"/>
    </source>
</evidence>
<feature type="region of interest" description="Disordered" evidence="1">
    <location>
        <begin position="244"/>
        <end position="284"/>
    </location>
</feature>
<feature type="compositionally biased region" description="Low complexity" evidence="1">
    <location>
        <begin position="175"/>
        <end position="192"/>
    </location>
</feature>
<dbReference type="EMBL" id="MU404356">
    <property type="protein sequence ID" value="KAI1611347.1"/>
    <property type="molecule type" value="Genomic_DNA"/>
</dbReference>
<feature type="compositionally biased region" description="Basic and acidic residues" evidence="1">
    <location>
        <begin position="316"/>
        <end position="330"/>
    </location>
</feature>
<organism evidence="2 3">
    <name type="scientific">Exophiala viscosa</name>
    <dbReference type="NCBI Taxonomy" id="2486360"/>
    <lineage>
        <taxon>Eukaryota</taxon>
        <taxon>Fungi</taxon>
        <taxon>Dikarya</taxon>
        <taxon>Ascomycota</taxon>
        <taxon>Pezizomycotina</taxon>
        <taxon>Eurotiomycetes</taxon>
        <taxon>Chaetothyriomycetidae</taxon>
        <taxon>Chaetothyriales</taxon>
        <taxon>Herpotrichiellaceae</taxon>
        <taxon>Exophiala</taxon>
    </lineage>
</organism>
<feature type="region of interest" description="Disordered" evidence="1">
    <location>
        <begin position="296"/>
        <end position="378"/>
    </location>
</feature>
<protein>
    <submittedName>
        <fullName evidence="2">Uncharacterized protein</fullName>
    </submittedName>
</protein>
<accession>A0AAN6IB50</accession>
<gene>
    <name evidence="2" type="ORF">EDD36DRAFT_441278</name>
</gene>
<feature type="region of interest" description="Disordered" evidence="1">
    <location>
        <begin position="175"/>
        <end position="213"/>
    </location>
</feature>
<dbReference type="Proteomes" id="UP001203852">
    <property type="component" value="Unassembled WGS sequence"/>
</dbReference>
<keyword evidence="3" id="KW-1185">Reference proteome</keyword>
<sequence>MEVIEVYPTNCISIHAYFESLSFPPMFSIPHLLGKSNFIAWRAFMEPILLKNTYSAKLILGEWNEPKAQVTAGEMGAETDQARKDWQFANTATCRFIRATLALNVVPFVRQHSTAKALYLNLIWLYGEDGGIDTQGGPPVPSDVKSANPQRNRASLLAALESDRPLGDLFGSNLLSSPSSYPSSNSSTTSLLPKASTSSIAAGEGKRPDSQALPPKYLREITAQAPPPPSRIHIYERTRISPDPSLETIHEEPHPGQRVSFGRGGSSGSKDRSVSPISSSGASDVDDIVSGMALHLQSGVQTDKTQDLSPIEDLDDASHTKHHDESRTDTVVKVPPKSRVSTGTQKQSKTREKFSFSFPLRRLNKDKIKNKEQEKERK</sequence>
<dbReference type="AlphaFoldDB" id="A0AAN6IB50"/>
<reference evidence="2" key="1">
    <citation type="journal article" date="2022" name="bioRxiv">
        <title>Deciphering the potential niche of two novel black yeast fungi from a biological soil crust based on their genomes, phenotypes, and melanin regulation.</title>
        <authorList>
            <consortium name="DOE Joint Genome Institute"/>
            <person name="Carr E.C."/>
            <person name="Barton Q."/>
            <person name="Grambo S."/>
            <person name="Sullivan M."/>
            <person name="Renfro C.M."/>
            <person name="Kuo A."/>
            <person name="Pangilinan J."/>
            <person name="Lipzen A."/>
            <person name="Keymanesh K."/>
            <person name="Savage E."/>
            <person name="Barry K."/>
            <person name="Grigoriev I.V."/>
            <person name="Riekhof W.R."/>
            <person name="Harris S.S."/>
        </authorList>
    </citation>
    <scope>NUCLEOTIDE SEQUENCE</scope>
    <source>
        <strain evidence="2">JF 03-4F</strain>
    </source>
</reference>